<dbReference type="EMBL" id="IACK01024311">
    <property type="protein sequence ID" value="LAA70988.1"/>
    <property type="molecule type" value="Transcribed_RNA"/>
</dbReference>
<sequence>MLSVESFCHLFNLMVACQTYNTANNLLIFNFYELLQTTRFPFSTNHFEADLVTSVPRKMLRLVENILSQLVLSLADQRNDTKMSIIFLSQWVPWKNPLIITL</sequence>
<protein>
    <submittedName>
        <fullName evidence="1">Uncharacterized protein</fullName>
    </submittedName>
</protein>
<reference evidence="1" key="1">
    <citation type="submission" date="2017-07" db="EMBL/GenBank/DDBJ databases">
        <authorList>
            <person name="Mikheyev A."/>
            <person name="Grau M."/>
        </authorList>
    </citation>
    <scope>NUCLEOTIDE SEQUENCE</scope>
    <source>
        <tissue evidence="1">Venom_gland</tissue>
    </source>
</reference>
<organism evidence="1">
    <name type="scientific">Micrurus lemniscatus lemniscatus</name>
    <dbReference type="NCBI Taxonomy" id="129467"/>
    <lineage>
        <taxon>Eukaryota</taxon>
        <taxon>Metazoa</taxon>
        <taxon>Chordata</taxon>
        <taxon>Craniata</taxon>
        <taxon>Vertebrata</taxon>
        <taxon>Euteleostomi</taxon>
        <taxon>Lepidosauria</taxon>
        <taxon>Squamata</taxon>
        <taxon>Bifurcata</taxon>
        <taxon>Unidentata</taxon>
        <taxon>Episquamata</taxon>
        <taxon>Toxicofera</taxon>
        <taxon>Serpentes</taxon>
        <taxon>Colubroidea</taxon>
        <taxon>Elapidae</taxon>
        <taxon>Elapinae</taxon>
        <taxon>Micrurus</taxon>
    </lineage>
</organism>
<dbReference type="AlphaFoldDB" id="A0A2D4HGA3"/>
<proteinExistence type="predicted"/>
<accession>A0A2D4HGA3</accession>
<evidence type="ECO:0000313" key="1">
    <source>
        <dbReference type="EMBL" id="LAA70988.1"/>
    </source>
</evidence>
<reference evidence="1" key="2">
    <citation type="submission" date="2017-11" db="EMBL/GenBank/DDBJ databases">
        <title>Coralsnake Venomics: Analyses of Venom Gland Transcriptomes and Proteomes of Six Brazilian Taxa.</title>
        <authorList>
            <person name="Aird S.D."/>
            <person name="Jorge da Silva N."/>
            <person name="Qiu L."/>
            <person name="Villar-Briones A."/>
            <person name="Aparecida-Saddi V."/>
            <person name="Campos-Telles M.P."/>
            <person name="Grau M."/>
            <person name="Mikheyev A.S."/>
        </authorList>
    </citation>
    <scope>NUCLEOTIDE SEQUENCE</scope>
    <source>
        <tissue evidence="1">Venom_gland</tissue>
    </source>
</reference>
<name>A0A2D4HGA3_MICLE</name>